<dbReference type="RefSeq" id="WP_220108944.1">
    <property type="nucleotide sequence ID" value="NZ_JAHZST010000003.1"/>
</dbReference>
<keyword evidence="8" id="KW-0865">Zymogen</keyword>
<dbReference type="Gene3D" id="2.60.120.380">
    <property type="match status" value="1"/>
</dbReference>
<sequence length="774" mass="83349">MMLNNKISLVFLAISAALSSQAMAANSVDVSKLKTIHSSNDINRVLPLEKGSDFKVAKEVKLGKMGVKQRLQQYFYGVPVFGYSISSDVSSMGIYSDLKGNMLGNIAQPESFVNAKLSPQQAIAASIKGKNGLAKSAKRHNEQADLWVYQDDAQQPRLVYITSYVEYGDTPTRPFTIVDAKSGAVLKRWDGLAHAEVGTGPGGNVKVGQYEYGTDFGYMDVIEDGASCTMDSANVKTVNLNHGTSGSTAFEYDCPRNTVKEINGAYAPLNDAHFFGNVIYNMYSDWYDTAPLTFKLTMRVHYGNSYENAFWDGSAMTFGDGATTFHPLVSLDVSAHEVSHGFTEQNSNLVYANRSGGMNEAFSDMAGEAAEFFMHGTNDWLVGADIFKADGALRYMEDPTLDGRSIGDAADYYDGMDVHFSSGVFNKAFYTLANTDGWNTRTAFQVMVVANQVYWTANSHFWDGACGVKSAAEDLGYSTADVEAAFMAVGVEACVEPEPEPIPEPTVLENGVSIVTSANAGSKAYYTLAVPADATELAFATSGGTGDGDLYVRFGEAPTLADYDCRPYVNGNEESCPVDTAQEGTYWVMLHAYSAYDGMSLVGSYEGTDVPNEAPVADFDASFNLGQASFTSTSTDSDGSIVDWSWSFGDGGTGSGETVSYEYAASGSYDVSLTVTDDDGATSVSTQTFAVEVDEVTEFDLTVKAANKSRRGSIRVRLIWDSVGSFTVFRDGVEVASTNNSSYTDRFRDADGTSFSYQVCGANGSCSDVEVVNF</sequence>
<dbReference type="PANTHER" id="PTHR33794:SF1">
    <property type="entry name" value="BACILLOLYSIN"/>
    <property type="match status" value="1"/>
</dbReference>
<evidence type="ECO:0000256" key="4">
    <source>
        <dbReference type="ARBA" id="ARBA00022723"/>
    </source>
</evidence>
<keyword evidence="3" id="KW-0645">Protease</keyword>
<keyword evidence="5" id="KW-0378">Hydrolase</keyword>
<dbReference type="InterPro" id="IPR035986">
    <property type="entry name" value="PKD_dom_sf"/>
</dbReference>
<dbReference type="InterPro" id="IPR007280">
    <property type="entry name" value="Peptidase_C_arc/bac"/>
</dbReference>
<dbReference type="Gene3D" id="3.10.450.490">
    <property type="match status" value="1"/>
</dbReference>
<reference evidence="11 12" key="1">
    <citation type="submission" date="2021-07" db="EMBL/GenBank/DDBJ databases">
        <title>Shewanella sp. nov, isolated from SCS.</title>
        <authorList>
            <person name="Cao W.R."/>
        </authorList>
    </citation>
    <scope>NUCLEOTIDE SEQUENCE [LARGE SCALE GENOMIC DNA]</scope>
    <source>
        <strain evidence="11 12">NR704-98</strain>
    </source>
</reference>
<evidence type="ECO:0000313" key="11">
    <source>
        <dbReference type="EMBL" id="MBW8183325.1"/>
    </source>
</evidence>
<dbReference type="InterPro" id="IPR000601">
    <property type="entry name" value="PKD_dom"/>
</dbReference>
<name>A0ABS7E1A3_9GAMM</name>
<dbReference type="Pfam" id="PF18911">
    <property type="entry name" value="PKD_4"/>
    <property type="match status" value="1"/>
</dbReference>
<keyword evidence="12" id="KW-1185">Reference proteome</keyword>
<organism evidence="11 12">
    <name type="scientific">Shewanella nanhaiensis</name>
    <dbReference type="NCBI Taxonomy" id="2864872"/>
    <lineage>
        <taxon>Bacteria</taxon>
        <taxon>Pseudomonadati</taxon>
        <taxon>Pseudomonadota</taxon>
        <taxon>Gammaproteobacteria</taxon>
        <taxon>Alteromonadales</taxon>
        <taxon>Shewanellaceae</taxon>
        <taxon>Shewanella</taxon>
    </lineage>
</organism>
<comment type="caution">
    <text evidence="11">The sequence shown here is derived from an EMBL/GenBank/DDBJ whole genome shotgun (WGS) entry which is preliminary data.</text>
</comment>
<dbReference type="Gene3D" id="1.10.390.10">
    <property type="entry name" value="Neutral Protease Domain 2"/>
    <property type="match status" value="1"/>
</dbReference>
<evidence type="ECO:0000256" key="9">
    <source>
        <dbReference type="SAM" id="SignalP"/>
    </source>
</evidence>
<dbReference type="PRINTS" id="PR00730">
    <property type="entry name" value="THERMOLYSIN"/>
</dbReference>
<dbReference type="CDD" id="cd09597">
    <property type="entry name" value="M4_TLP"/>
    <property type="match status" value="1"/>
</dbReference>
<dbReference type="InterPro" id="IPR027268">
    <property type="entry name" value="Peptidase_M4/M1_CTD_sf"/>
</dbReference>
<dbReference type="Gene3D" id="2.60.40.10">
    <property type="entry name" value="Immunoglobulins"/>
    <property type="match status" value="1"/>
</dbReference>
<dbReference type="EMBL" id="JAHZST010000003">
    <property type="protein sequence ID" value="MBW8183325.1"/>
    <property type="molecule type" value="Genomic_DNA"/>
</dbReference>
<dbReference type="CDD" id="cd00146">
    <property type="entry name" value="PKD"/>
    <property type="match status" value="1"/>
</dbReference>
<protein>
    <submittedName>
        <fullName evidence="11">M4 family metallopeptidase</fullName>
    </submittedName>
</protein>
<dbReference type="SUPFAM" id="SSF55486">
    <property type="entry name" value="Metalloproteases ('zincins'), catalytic domain"/>
    <property type="match status" value="1"/>
</dbReference>
<accession>A0ABS7E1A3</accession>
<dbReference type="SMART" id="SM00089">
    <property type="entry name" value="PKD"/>
    <property type="match status" value="1"/>
</dbReference>
<dbReference type="InterPro" id="IPR001570">
    <property type="entry name" value="Peptidase_M4_C_domain"/>
</dbReference>
<dbReference type="Proteomes" id="UP001195963">
    <property type="component" value="Unassembled WGS sequence"/>
</dbReference>
<dbReference type="SUPFAM" id="SSF49299">
    <property type="entry name" value="PKD domain"/>
    <property type="match status" value="1"/>
</dbReference>
<dbReference type="InterPro" id="IPR022409">
    <property type="entry name" value="PKD/Chitinase_dom"/>
</dbReference>
<dbReference type="InterPro" id="IPR023612">
    <property type="entry name" value="Peptidase_M4"/>
</dbReference>
<proteinExistence type="inferred from homology"/>
<dbReference type="Pfam" id="PF02868">
    <property type="entry name" value="Peptidase_M4_C"/>
    <property type="match status" value="1"/>
</dbReference>
<evidence type="ECO:0000256" key="7">
    <source>
        <dbReference type="ARBA" id="ARBA00023049"/>
    </source>
</evidence>
<feature type="chain" id="PRO_5047369841" evidence="9">
    <location>
        <begin position="25"/>
        <end position="774"/>
    </location>
</feature>
<keyword evidence="9" id="KW-0732">Signal</keyword>
<keyword evidence="4" id="KW-0479">Metal-binding</keyword>
<evidence type="ECO:0000256" key="2">
    <source>
        <dbReference type="ARBA" id="ARBA00009388"/>
    </source>
</evidence>
<evidence type="ECO:0000256" key="8">
    <source>
        <dbReference type="ARBA" id="ARBA00023145"/>
    </source>
</evidence>
<evidence type="ECO:0000313" key="12">
    <source>
        <dbReference type="Proteomes" id="UP001195963"/>
    </source>
</evidence>
<dbReference type="Gene3D" id="3.10.450.40">
    <property type="match status" value="1"/>
</dbReference>
<evidence type="ECO:0000256" key="6">
    <source>
        <dbReference type="ARBA" id="ARBA00022833"/>
    </source>
</evidence>
<keyword evidence="7" id="KW-0482">Metalloprotease</keyword>
<evidence type="ECO:0000256" key="5">
    <source>
        <dbReference type="ARBA" id="ARBA00022801"/>
    </source>
</evidence>
<gene>
    <name evidence="11" type="ORF">K0625_06575</name>
</gene>
<feature type="signal peptide" evidence="9">
    <location>
        <begin position="1"/>
        <end position="24"/>
    </location>
</feature>
<comment type="cofactor">
    <cofactor evidence="1">
        <name>Ca(2+)</name>
        <dbReference type="ChEBI" id="CHEBI:29108"/>
    </cofactor>
</comment>
<evidence type="ECO:0000259" key="10">
    <source>
        <dbReference type="PROSITE" id="PS50093"/>
    </source>
</evidence>
<dbReference type="Pfam" id="PF01447">
    <property type="entry name" value="Peptidase_M4"/>
    <property type="match status" value="1"/>
</dbReference>
<dbReference type="PANTHER" id="PTHR33794">
    <property type="entry name" value="BACILLOLYSIN"/>
    <property type="match status" value="1"/>
</dbReference>
<evidence type="ECO:0000256" key="3">
    <source>
        <dbReference type="ARBA" id="ARBA00022670"/>
    </source>
</evidence>
<dbReference type="Gene3D" id="3.10.170.10">
    <property type="match status" value="1"/>
</dbReference>
<dbReference type="Pfam" id="PF04151">
    <property type="entry name" value="PPC"/>
    <property type="match status" value="1"/>
</dbReference>
<dbReference type="PROSITE" id="PS50093">
    <property type="entry name" value="PKD"/>
    <property type="match status" value="1"/>
</dbReference>
<comment type="similarity">
    <text evidence="2">Belongs to the peptidase M4 family.</text>
</comment>
<dbReference type="InterPro" id="IPR013783">
    <property type="entry name" value="Ig-like_fold"/>
</dbReference>
<feature type="domain" description="PKD" evidence="10">
    <location>
        <begin position="611"/>
        <end position="698"/>
    </location>
</feature>
<dbReference type="InterPro" id="IPR050728">
    <property type="entry name" value="Zinc_Metalloprotease_M4"/>
</dbReference>
<dbReference type="InterPro" id="IPR013856">
    <property type="entry name" value="Peptidase_M4_domain"/>
</dbReference>
<keyword evidence="6" id="KW-0862">Zinc</keyword>
<evidence type="ECO:0000256" key="1">
    <source>
        <dbReference type="ARBA" id="ARBA00001913"/>
    </source>
</evidence>